<dbReference type="SUPFAM" id="SSF47095">
    <property type="entry name" value="HMG-box"/>
    <property type="match status" value="1"/>
</dbReference>
<feature type="region of interest" description="Disordered" evidence="11">
    <location>
        <begin position="1194"/>
        <end position="1240"/>
    </location>
</feature>
<feature type="domain" description="PHD-type" evidence="12">
    <location>
        <begin position="951"/>
        <end position="1004"/>
    </location>
</feature>
<dbReference type="CDD" id="cd15512">
    <property type="entry name" value="PHD4_KMT2C_like"/>
    <property type="match status" value="1"/>
</dbReference>
<feature type="region of interest" description="Disordered" evidence="11">
    <location>
        <begin position="368"/>
        <end position="425"/>
    </location>
</feature>
<feature type="compositionally biased region" description="Polar residues" evidence="11">
    <location>
        <begin position="3120"/>
        <end position="3132"/>
    </location>
</feature>
<dbReference type="Pfam" id="PF00628">
    <property type="entry name" value="PHD"/>
    <property type="match status" value="3"/>
</dbReference>
<feature type="compositionally biased region" description="Basic and acidic residues" evidence="11">
    <location>
        <begin position="2306"/>
        <end position="2331"/>
    </location>
</feature>
<feature type="compositionally biased region" description="Polar residues" evidence="11">
    <location>
        <begin position="2446"/>
        <end position="2465"/>
    </location>
</feature>
<feature type="region of interest" description="Disordered" evidence="11">
    <location>
        <begin position="2418"/>
        <end position="2542"/>
    </location>
</feature>
<dbReference type="PANTHER" id="PTHR45888:SF6">
    <property type="entry name" value="HL01030P-RELATED"/>
    <property type="match status" value="1"/>
</dbReference>
<dbReference type="CDD" id="cd15509">
    <property type="entry name" value="PHD1_KMT2C_like"/>
    <property type="match status" value="1"/>
</dbReference>
<feature type="compositionally biased region" description="Basic and acidic residues" evidence="11">
    <location>
        <begin position="2350"/>
        <end position="2371"/>
    </location>
</feature>
<dbReference type="CDD" id="cd15513">
    <property type="entry name" value="PHD5_KMT2C_like"/>
    <property type="match status" value="1"/>
</dbReference>
<dbReference type="InterPro" id="IPR001841">
    <property type="entry name" value="Znf_RING"/>
</dbReference>
<feature type="compositionally biased region" description="Low complexity" evidence="11">
    <location>
        <begin position="96"/>
        <end position="110"/>
    </location>
</feature>
<dbReference type="VEuPathDB" id="VectorBase:BGLAX_044237"/>
<feature type="region of interest" description="Disordered" evidence="11">
    <location>
        <begin position="2175"/>
        <end position="2271"/>
    </location>
</feature>
<feature type="compositionally biased region" description="Basic and acidic residues" evidence="11">
    <location>
        <begin position="1327"/>
        <end position="1339"/>
    </location>
</feature>
<feature type="compositionally biased region" description="Basic and acidic residues" evidence="11">
    <location>
        <begin position="1683"/>
        <end position="1694"/>
    </location>
</feature>
<feature type="region of interest" description="Disordered" evidence="11">
    <location>
        <begin position="1264"/>
        <end position="1298"/>
    </location>
</feature>
<feature type="region of interest" description="Disordered" evidence="11">
    <location>
        <begin position="1"/>
        <end position="112"/>
    </location>
</feature>
<dbReference type="EnsemblMetazoa" id="BGLB017603-RF">
    <property type="protein sequence ID" value="BGLB017603-PF"/>
    <property type="gene ID" value="BGLB017603"/>
</dbReference>
<evidence type="ECO:0000256" key="4">
    <source>
        <dbReference type="ARBA" id="ARBA00022771"/>
    </source>
</evidence>
<dbReference type="Gene3D" id="3.30.40.10">
    <property type="entry name" value="Zinc/RING finger domain, C3HC4 (zinc finger)"/>
    <property type="match status" value="6"/>
</dbReference>
<feature type="region of interest" description="Disordered" evidence="11">
    <location>
        <begin position="170"/>
        <end position="247"/>
    </location>
</feature>
<keyword evidence="6" id="KW-0805">Transcription regulation</keyword>
<feature type="region of interest" description="Disordered" evidence="11">
    <location>
        <begin position="1136"/>
        <end position="1161"/>
    </location>
</feature>
<dbReference type="GO" id="GO:0003713">
    <property type="term" value="F:transcription coactivator activity"/>
    <property type="evidence" value="ECO:0007669"/>
    <property type="project" value="TreeGrafter"/>
</dbReference>
<feature type="compositionally biased region" description="Pro residues" evidence="11">
    <location>
        <begin position="2675"/>
        <end position="2686"/>
    </location>
</feature>
<keyword evidence="7" id="KW-0804">Transcription</keyword>
<feature type="compositionally biased region" description="Low complexity" evidence="11">
    <location>
        <begin position="2809"/>
        <end position="2819"/>
    </location>
</feature>
<feature type="compositionally biased region" description="Polar residues" evidence="11">
    <location>
        <begin position="50"/>
        <end position="61"/>
    </location>
</feature>
<dbReference type="CDD" id="cd15514">
    <property type="entry name" value="PHD6_KMT2C_like"/>
    <property type="match status" value="1"/>
</dbReference>
<feature type="region of interest" description="Disordered" evidence="11">
    <location>
        <begin position="1562"/>
        <end position="1586"/>
    </location>
</feature>
<feature type="region of interest" description="Disordered" evidence="11">
    <location>
        <begin position="2350"/>
        <end position="2372"/>
    </location>
</feature>
<dbReference type="InterPro" id="IPR011011">
    <property type="entry name" value="Znf_FYVE_PHD"/>
</dbReference>
<name>A0A2C9KCP3_BIOGL</name>
<feature type="compositionally biased region" description="Low complexity" evidence="11">
    <location>
        <begin position="2500"/>
        <end position="2516"/>
    </location>
</feature>
<evidence type="ECO:0000256" key="1">
    <source>
        <dbReference type="ARBA" id="ARBA00004123"/>
    </source>
</evidence>
<feature type="domain" description="PHD-type" evidence="12">
    <location>
        <begin position="542"/>
        <end position="594"/>
    </location>
</feature>
<dbReference type="GO" id="GO:0003677">
    <property type="term" value="F:DNA binding"/>
    <property type="evidence" value="ECO:0007669"/>
    <property type="project" value="UniProtKB-UniRule"/>
</dbReference>
<keyword evidence="4 9" id="KW-0863">Zinc-finger</keyword>
<feature type="region of interest" description="Disordered" evidence="11">
    <location>
        <begin position="2793"/>
        <end position="2840"/>
    </location>
</feature>
<feature type="compositionally biased region" description="Pro residues" evidence="11">
    <location>
        <begin position="3137"/>
        <end position="3152"/>
    </location>
</feature>
<feature type="DNA-binding region" description="HMG box" evidence="10">
    <location>
        <begin position="1603"/>
        <end position="1669"/>
    </location>
</feature>
<feature type="compositionally biased region" description="Basic residues" evidence="11">
    <location>
        <begin position="825"/>
        <end position="843"/>
    </location>
</feature>
<feature type="compositionally biased region" description="Pro residues" evidence="11">
    <location>
        <begin position="1139"/>
        <end position="1161"/>
    </location>
</feature>
<evidence type="ECO:0000259" key="15">
    <source>
        <dbReference type="PROSITE" id="PS51805"/>
    </source>
</evidence>
<feature type="compositionally biased region" description="Basic residues" evidence="11">
    <location>
        <begin position="1653"/>
        <end position="1673"/>
    </location>
</feature>
<evidence type="ECO:0000256" key="9">
    <source>
        <dbReference type="PROSITE-ProRule" id="PRU00175"/>
    </source>
</evidence>
<dbReference type="SMART" id="SM00249">
    <property type="entry name" value="PHD"/>
    <property type="match status" value="7"/>
</dbReference>
<dbReference type="InterPro" id="IPR001965">
    <property type="entry name" value="Znf_PHD"/>
</dbReference>
<dbReference type="CDD" id="cd15665">
    <property type="entry name" value="ePHD1_KMT2C_like"/>
    <property type="match status" value="1"/>
</dbReference>
<gene>
    <name evidence="16" type="primary">106050290</name>
</gene>
<feature type="region of interest" description="Disordered" evidence="11">
    <location>
        <begin position="3192"/>
        <end position="3276"/>
    </location>
</feature>
<feature type="compositionally biased region" description="Polar residues" evidence="11">
    <location>
        <begin position="3065"/>
        <end position="3086"/>
    </location>
</feature>
<feature type="domain" description="PHD-type" evidence="15">
    <location>
        <begin position="427"/>
        <end position="532"/>
    </location>
</feature>
<feature type="compositionally biased region" description="Polar residues" evidence="11">
    <location>
        <begin position="70"/>
        <end position="95"/>
    </location>
</feature>
<dbReference type="FunFam" id="1.10.30.10:FF:000009">
    <property type="entry name" value="Histone-lysine N-methyltransferase"/>
    <property type="match status" value="1"/>
</dbReference>
<sequence length="3307" mass="361094">MNWSMEEERSRLSREHNTSSDLQSSQSDKQPLLNSSNSSSANLPGKSNAARDTSSSWQRQGSPDDVAKTFPSSPASVSLDPQSSNLPQEKNPTHGSDSASSCNLLSPSSLPQTHKSVNKELAISSSSLHTQLNQYSKHHGHELIEPTDVELGSDLSELGKSTNYLLPHTTHYSGYTPAPGVPSEIKRARGRPRKERLSSASRQASTRGVSGKDQAHSFASRGLRRAVGRNIRRGGNRGSRQGRGHTRYSEALSVLSERHSPRNLLSPTQFLLNRLSPATKSGAQRPPGMSDSMKQSINAPPFSGQDGNSNDGLSPTQGTCSGSSEIVVTPESQSSGHLCALCNCGERSLLGQGDMWRFEPSLDFDVFKQPEPKSLRESEDVDTGGKNKGPQPTTWRRSRGPLKTGRERSRSPRQSTGEEDTSSCHNSDELALVGFHDDTELSQLFEPNGQVWVHHYCAMWSEGVHVTDAQLQDVDKAVYNALSHRCSYCRKFGASILCCVPDCGKRFHFPCASAGGCFQDAKTVSLLCPEHIDQAEDRAGEATTCIQCGDVGSIRDLLFCTSCGHHYHGSCFSPPVDMKPIVRAGWQCPNCKICQTCRTASDESKMLVCDKCDKGYHTFCLKPAMTTIPKNGWKCKNCRVCTDCESRTPGSGPSSRWHLNYSVCDSCYQQRNKGLCCPLCGKAYRHFHNKTMLPCMQCKKFVHIECDPTLNLESMSKLKDLPQDYICTVCRETDPDAQMSEPIPSTVSEESMESYTTDNEMVLNNDPMLTEAAIIGPSGATGGLTASSSQDSLFMYDDSSSSFDVETPSDKSIMSPLHRRESSKKNRQKNKHSSERHHHHHHQQQQQTPQPLFQSQSLSEKRRGPKIKVKIGGQVMGITTLEAPSSPISHHSLSQTFSLSSPAYSAQSMDGLIEEKEKDKDKEKDDDDDDGDDHPSTLILADASDLFIMDQDMCKACGSFGKDGESKMIVCTQCGQCYHPYCVSVTVTKVMLQKGWRCLDCTVCEGCGGPYDEGRLLLCDDCDISYHTYCLDPPLETVPKGNWKCKWCVQCVNCGSTSPGFACQWMNNYTQCGPCHSKMYCPVCFDSYLTDQLIIQCQQCDRWLHCECDGLHGEDEAELAADYGYNCTFCRPKTGKEGPLPPPPPPPSPPKAERAPTPPSAPIVQPVAEPPRQFFVDGVYLFASGLNQIKQRLQVTNPKKLKPTQQRRASQLEEPEDSILSGTMDQGQDEIGEDGVKKRKPRRVFGLGVGGFIVRQRSRQWLAKRQASYEEQEDPDKEPAGEKVEKPKRRRKVKKSKLEEAFPFYMQEAFFGKGILDQTQETTKGLLKNESDSEPDRSSPVKMLPVTDVCSVKLVNSDTESSTPAPTAAAGPVPRPHTSMSGSEQGEDIHSLDDLKEIMNEDLFSLIHDELKDEGLSLDGMDSVTTKDPVSSKTSEIPDNIAHMLSTVDKLDMAHIITEELANFDSKTVEDIFSGVLSESHPNSQTDANTPSDQFNMSIPSGIPGPGLTSTHRPSPHPGISSAPLGMRGPMGPQPGTSGLPPFGMPFTQNFQQPMNQRFSPGIGPAGPSMAPNSLPPWSMSDEDVGDSNKRTIMKWEQEEEMGDQATISCVLYVNMCHPDLKQKYPDWSERCKQIAKLWRKLTPEEKAPYLSKARKNRTSSRVQKAQKKKAALKSKNQVSQELQRRHEIQKQQDSEAMPPPPAPPPLANAEHYMDGSSPVMSPHPGPSHYQRLSWQDESKAPGTSSTPDHPGIQSDQVFSPPSGSLMTDPYAFPAPTPSDPFSQGQVRPPLVRPHRLPSVHAFGASSPREDEGLFTAPGIGQRVRPGSDMFTQGSPTPGQEMFMGGPRRIQGPRLNMPVTVDASNPLGDSNQPRPPGDPYSFPPSTPQTPVQQDDPFMPSGPLTPDPFHPARQRGDMFPMGSPQMRPPLTPTSHMSEPGQPYPGSPIRMPDFRHPLARSNSLPDPYSMPLGTPRPQMDPSMSHSDMGQDSIPMYRGNRMPMQMPEHQRPLESALRRNKLLPRSPWAFPFMLNYPDGGENPGNIHHQQLRVILGQQTKQRMAKKQEEAERMMTGPPTGWPDGPEVLEGFPPRPPFRGPSPQGFMRGTHPSMAPQGPRPPFYPGFMQRPPMPETYGTPPQEGIMTDQRSHYLQMLQERISESGSVPSASHLPAQHVNVMPYSPAPQPAPSLPPAPEPHANIARHLPAPAQQPAAEEEIFTSTETSQASTSTKANVPDDGTTVETDTLLEGIAEKTAKPSLSSEEDKNEDDDLLSADGTFDILKYADPDLDLDLDDKMFEHLDFIDESHTGDAKKSEDELKEETKDGKDLDGIKARNAAASDFQAQFLEFNQRHKTETKSEQDAAAEEKEKETEVGQIAAMLQGTESLTASSSVQDMKPSGLDSSISLNRPAAFLQNLASPHMQMSPNQGPAQTGSSGLPSPKIIHSPRSGQPSPRTPGIQSPFNTLLSGRHSASPHSQPMTPAGPQLSPFSAGSVQIPFSPPSSASQQAYGQGPGSAPHSPYPTTGQPPFGNMSSPGPPHMMSPGYPPSGMGPRPGGYNQMGHPAAPRMPPMYGQPPHGMRGHDGQPGRFPRPLDQGMEGIEGLGPRMPQPMSMQDGRPHPMYQNMQPRSMRGPPPPSSNHPGMSQMGIPHQRHQFPGQPPRLSHSPQVRGMSARQPGPPFPGGPPGAPQNTLLDELLEQEKEEQKRQAEQQALMHRRDGEQGMPSMSPGISAGVPPVSGLGPTVHNIGGMQMRMDHPGLRMPGPGDGSGVWNAPPEGSPFQQGFSPRLMHPGMAQRSPVPFPGPADIRAPGPSSSGLPPGQQMPIGPPTPVSPPTGDMGPDYERQAAQYEEFLHKQNMYLESQVKTFEGQVNKLKRSKKTIQARQRLAKKNNQELNPMDTSELERISTEQSGLQKQLEAQRKLLRQHQHLTQDYKTKQQEQFGRMWTGGMAETTLSGSALPISHPRTPGGHNSVRLSPTARQEYEAYMQNRIRMANQQQQQQNRMRPPTTIIGDNNPFSEAFQQREQIKRTPMTPGPPTPVSAAPTAMPPPPGANSQPLRPPFNLSGANDSVASPSANGVTGNLTPTTPGPIVPVSSAPPAVSTTPGAPHTPTGLPPSPMSQPQATGPSSTSHGPQGQPIPTPSPGPGTPGPRGPVEVIGALQFFRERNVPFEGSGGPRFPRPPGPAVVTGFSEGATTGPRLPPYPGNASIYPQGPSMESNRMPFQQGMPFQQAGPVPPNSPIQIADLNAATQTVQKKKRKRKESGRNRGDTVPTFASIFTKSGYDRSDKWSSNEPFIYAYTSTTQAC</sequence>
<keyword evidence="3" id="KW-0677">Repeat</keyword>
<dbReference type="GO" id="GO:0042800">
    <property type="term" value="F:histone H3K4 methyltransferase activity"/>
    <property type="evidence" value="ECO:0007669"/>
    <property type="project" value="TreeGrafter"/>
</dbReference>
<dbReference type="Gene3D" id="1.10.30.10">
    <property type="entry name" value="High mobility group box domain"/>
    <property type="match status" value="1"/>
</dbReference>
<feature type="domain" description="PHD-type" evidence="12">
    <location>
        <begin position="1078"/>
        <end position="1133"/>
    </location>
</feature>
<dbReference type="SMART" id="SM00398">
    <property type="entry name" value="HMG"/>
    <property type="match status" value="1"/>
</dbReference>
<evidence type="ECO:0000256" key="2">
    <source>
        <dbReference type="ARBA" id="ARBA00022723"/>
    </source>
</evidence>
<feature type="compositionally biased region" description="Basic residues" evidence="11">
    <location>
        <begin position="222"/>
        <end position="246"/>
    </location>
</feature>
<evidence type="ECO:0000256" key="8">
    <source>
        <dbReference type="ARBA" id="ARBA00023242"/>
    </source>
</evidence>
<dbReference type="InterPro" id="IPR019787">
    <property type="entry name" value="Znf_PHD-finger"/>
</dbReference>
<dbReference type="InterPro" id="IPR013083">
    <property type="entry name" value="Znf_RING/FYVE/PHD"/>
</dbReference>
<feature type="region of interest" description="Disordered" evidence="11">
    <location>
        <begin position="2717"/>
        <end position="2747"/>
    </location>
</feature>
<evidence type="ECO:0000313" key="16">
    <source>
        <dbReference type="EnsemblMetazoa" id="BGLB017603-PF"/>
    </source>
</evidence>
<dbReference type="OrthoDB" id="308383at2759"/>
<feature type="compositionally biased region" description="Low complexity" evidence="11">
    <location>
        <begin position="19"/>
        <end position="43"/>
    </location>
</feature>
<evidence type="ECO:0000259" key="12">
    <source>
        <dbReference type="PROSITE" id="PS50016"/>
    </source>
</evidence>
<dbReference type="SUPFAM" id="SSF57903">
    <property type="entry name" value="FYVE/PHD zinc finger"/>
    <property type="match status" value="5"/>
</dbReference>
<evidence type="ECO:0000256" key="3">
    <source>
        <dbReference type="ARBA" id="ARBA00022737"/>
    </source>
</evidence>
<evidence type="ECO:0000259" key="14">
    <source>
        <dbReference type="PROSITE" id="PS50118"/>
    </source>
</evidence>
<reference evidence="16" key="1">
    <citation type="submission" date="2020-05" db="UniProtKB">
        <authorList>
            <consortium name="EnsemblMetazoa"/>
        </authorList>
    </citation>
    <scope>IDENTIFICATION</scope>
    <source>
        <strain evidence="16">BB02</strain>
    </source>
</reference>
<dbReference type="STRING" id="6526.A0A2C9KCP3"/>
<feature type="domain" description="PHD-type" evidence="12">
    <location>
        <begin position="591"/>
        <end position="641"/>
    </location>
</feature>
<accession>A0A2C9KCP3</accession>
<dbReference type="CDD" id="cd15594">
    <property type="entry name" value="PHD2_KMT2C"/>
    <property type="match status" value="1"/>
</dbReference>
<dbReference type="KEGG" id="bgt:106050290"/>
<feature type="region of interest" description="Disordered" evidence="11">
    <location>
        <begin position="2306"/>
        <end position="2333"/>
    </location>
</feature>
<feature type="compositionally biased region" description="Pro residues" evidence="11">
    <location>
        <begin position="2180"/>
        <end position="2194"/>
    </location>
</feature>
<dbReference type="PROSITE" id="PS50089">
    <property type="entry name" value="ZF_RING_2"/>
    <property type="match status" value="1"/>
</dbReference>
<evidence type="ECO:0000256" key="5">
    <source>
        <dbReference type="ARBA" id="ARBA00022833"/>
    </source>
</evidence>
<feature type="region of interest" description="Disordered" evidence="11">
    <location>
        <begin position="2606"/>
        <end position="2690"/>
    </location>
</feature>
<dbReference type="InterPro" id="IPR034732">
    <property type="entry name" value="EPHD"/>
</dbReference>
<feature type="compositionally biased region" description="Polar residues" evidence="11">
    <location>
        <begin position="743"/>
        <end position="756"/>
    </location>
</feature>
<dbReference type="PROSITE" id="PS51805">
    <property type="entry name" value="EPHD"/>
    <property type="match status" value="1"/>
</dbReference>
<dbReference type="Proteomes" id="UP000076420">
    <property type="component" value="Unassembled WGS sequence"/>
</dbReference>
<feature type="region of interest" description="Disordered" evidence="11">
    <location>
        <begin position="799"/>
        <end position="871"/>
    </location>
</feature>
<feature type="compositionally biased region" description="Basic and acidic residues" evidence="11">
    <location>
        <begin position="1"/>
        <end position="18"/>
    </location>
</feature>
<dbReference type="PROSITE" id="PS50118">
    <property type="entry name" value="HMG_BOX_2"/>
    <property type="match status" value="1"/>
</dbReference>
<dbReference type="GO" id="GO:0045944">
    <property type="term" value="P:positive regulation of transcription by RNA polymerase II"/>
    <property type="evidence" value="ECO:0007669"/>
    <property type="project" value="TreeGrafter"/>
</dbReference>
<dbReference type="InterPro" id="IPR036910">
    <property type="entry name" value="HMG_box_dom_sf"/>
</dbReference>
<dbReference type="FunFam" id="3.30.40.10:FF:000852">
    <property type="entry name" value="Histone-lysine N-methyltransferase 2C"/>
    <property type="match status" value="1"/>
</dbReference>
<feature type="compositionally biased region" description="Low complexity" evidence="11">
    <location>
        <begin position="3092"/>
        <end position="3107"/>
    </location>
</feature>
<feature type="compositionally biased region" description="Pro residues" evidence="11">
    <location>
        <begin position="1698"/>
        <end position="1707"/>
    </location>
</feature>
<keyword evidence="2" id="KW-0479">Metal-binding</keyword>
<dbReference type="GO" id="GO:0044666">
    <property type="term" value="C:MLL3/4 complex"/>
    <property type="evidence" value="ECO:0007669"/>
    <property type="project" value="TreeGrafter"/>
</dbReference>
<feature type="compositionally biased region" description="Polar residues" evidence="11">
    <location>
        <begin position="1741"/>
        <end position="1766"/>
    </location>
</feature>
<feature type="region of interest" description="Disordered" evidence="11">
    <location>
        <begin position="3028"/>
        <end position="3159"/>
    </location>
</feature>
<dbReference type="PANTHER" id="PTHR45888">
    <property type="entry name" value="HL01030P-RELATED"/>
    <property type="match status" value="1"/>
</dbReference>
<keyword evidence="8 10" id="KW-0539">Nucleus</keyword>
<evidence type="ECO:0000256" key="7">
    <source>
        <dbReference type="ARBA" id="ARBA00023163"/>
    </source>
</evidence>
<dbReference type="InterPro" id="IPR009071">
    <property type="entry name" value="HMG_box_dom"/>
</dbReference>
<feature type="compositionally biased region" description="Basic and acidic residues" evidence="11">
    <location>
        <begin position="368"/>
        <end position="378"/>
    </location>
</feature>
<feature type="compositionally biased region" description="Polar residues" evidence="11">
    <location>
        <begin position="305"/>
        <end position="327"/>
    </location>
</feature>
<feature type="region of interest" description="Disordered" evidence="11">
    <location>
        <begin position="737"/>
        <end position="756"/>
    </location>
</feature>
<feature type="domain" description="RING-type" evidence="13">
    <location>
        <begin position="545"/>
        <end position="592"/>
    </location>
</feature>
<feature type="region of interest" description="Disordered" evidence="11">
    <location>
        <begin position="1649"/>
        <end position="1940"/>
    </location>
</feature>
<evidence type="ECO:0000259" key="13">
    <source>
        <dbReference type="PROSITE" id="PS50089"/>
    </source>
</evidence>
<evidence type="ECO:0000256" key="11">
    <source>
        <dbReference type="SAM" id="MobiDB-lite"/>
    </source>
</evidence>
<comment type="subcellular location">
    <subcellularLocation>
        <location evidence="1">Nucleus</location>
    </subcellularLocation>
</comment>
<feature type="region of interest" description="Disordered" evidence="11">
    <location>
        <begin position="916"/>
        <end position="936"/>
    </location>
</feature>
<feature type="compositionally biased region" description="Low complexity" evidence="11">
    <location>
        <begin position="2218"/>
        <end position="2229"/>
    </location>
</feature>
<organism evidence="16 17">
    <name type="scientific">Biomphalaria glabrata</name>
    <name type="common">Bloodfluke planorb</name>
    <name type="synonym">Freshwater snail</name>
    <dbReference type="NCBI Taxonomy" id="6526"/>
    <lineage>
        <taxon>Eukaryota</taxon>
        <taxon>Metazoa</taxon>
        <taxon>Spiralia</taxon>
        <taxon>Lophotrochozoa</taxon>
        <taxon>Mollusca</taxon>
        <taxon>Gastropoda</taxon>
        <taxon>Heterobranchia</taxon>
        <taxon>Euthyneura</taxon>
        <taxon>Panpulmonata</taxon>
        <taxon>Hygrophila</taxon>
        <taxon>Lymnaeoidea</taxon>
        <taxon>Planorbidae</taxon>
        <taxon>Biomphalaria</taxon>
    </lineage>
</organism>
<evidence type="ECO:0000256" key="6">
    <source>
        <dbReference type="ARBA" id="ARBA00023015"/>
    </source>
</evidence>
<evidence type="ECO:0000256" key="10">
    <source>
        <dbReference type="PROSITE-ProRule" id="PRU00267"/>
    </source>
</evidence>
<feature type="region of interest" description="Disordered" evidence="11">
    <location>
        <begin position="1356"/>
        <end position="1388"/>
    </location>
</feature>
<dbReference type="VEuPathDB" id="VectorBase:BGLB017603"/>
<feature type="compositionally biased region" description="Basic residues" evidence="11">
    <location>
        <begin position="1286"/>
        <end position="1295"/>
    </location>
</feature>
<feature type="region of interest" description="Disordered" evidence="11">
    <location>
        <begin position="1500"/>
        <end position="1543"/>
    </location>
</feature>
<keyword evidence="10" id="KW-0238">DNA-binding</keyword>
<dbReference type="SMART" id="SM00184">
    <property type="entry name" value="RING"/>
    <property type="match status" value="4"/>
</dbReference>
<dbReference type="PROSITE" id="PS50016">
    <property type="entry name" value="ZF_PHD_2"/>
    <property type="match status" value="5"/>
</dbReference>
<dbReference type="InterPro" id="IPR047004">
    <property type="entry name" value="KMT2C_PHD2"/>
</dbReference>
<feature type="region of interest" description="Disordered" evidence="11">
    <location>
        <begin position="1322"/>
        <end position="1342"/>
    </location>
</feature>
<protein>
    <submittedName>
        <fullName evidence="16">Uncharacterized protein</fullName>
    </submittedName>
</protein>
<dbReference type="Pfam" id="PF13771">
    <property type="entry name" value="zf-HC5HC2H"/>
    <property type="match status" value="1"/>
</dbReference>
<feature type="domain" description="HMG box" evidence="14">
    <location>
        <begin position="1603"/>
        <end position="1669"/>
    </location>
</feature>
<proteinExistence type="predicted"/>
<feature type="compositionally biased region" description="Polar residues" evidence="11">
    <location>
        <begin position="198"/>
        <end position="208"/>
    </location>
</feature>
<feature type="region of interest" description="Disordered" evidence="11">
    <location>
        <begin position="278"/>
        <end position="327"/>
    </location>
</feature>
<feature type="compositionally biased region" description="Polar residues" evidence="11">
    <location>
        <begin position="2418"/>
        <end position="2436"/>
    </location>
</feature>
<dbReference type="GO" id="GO:0008270">
    <property type="term" value="F:zinc ion binding"/>
    <property type="evidence" value="ECO:0007669"/>
    <property type="project" value="UniProtKB-KW"/>
</dbReference>
<feature type="domain" description="PHD-type" evidence="12">
    <location>
        <begin position="1001"/>
        <end position="1051"/>
    </location>
</feature>
<keyword evidence="5" id="KW-0862">Zinc</keyword>
<feature type="compositionally biased region" description="Pro residues" evidence="11">
    <location>
        <begin position="1873"/>
        <end position="1887"/>
    </location>
</feature>
<dbReference type="CDD" id="cd21997">
    <property type="entry name" value="HMG_KMT2C-like"/>
    <property type="match status" value="1"/>
</dbReference>
<evidence type="ECO:0000313" key="17">
    <source>
        <dbReference type="Proteomes" id="UP000076420"/>
    </source>
</evidence>
<feature type="compositionally biased region" description="Polar residues" evidence="11">
    <location>
        <begin position="848"/>
        <end position="858"/>
    </location>
</feature>
<feature type="compositionally biased region" description="Polar residues" evidence="11">
    <location>
        <begin position="1194"/>
        <end position="1209"/>
    </location>
</feature>